<dbReference type="Pfam" id="PF19572">
    <property type="entry name" value="PorV"/>
    <property type="match status" value="1"/>
</dbReference>
<dbReference type="EMBL" id="VWNE01000067">
    <property type="protein sequence ID" value="KAA8474033.1"/>
    <property type="molecule type" value="Genomic_DNA"/>
</dbReference>
<accession>A0A5M9GHC7</accession>
<keyword evidence="3" id="KW-1185">Reference proteome</keyword>
<dbReference type="Proteomes" id="UP000322918">
    <property type="component" value="Unassembled WGS sequence"/>
</dbReference>
<organism evidence="2 3">
    <name type="scientific">Arcticibacter tournemirensis</name>
    <dbReference type="NCBI Taxonomy" id="699437"/>
    <lineage>
        <taxon>Bacteria</taxon>
        <taxon>Pseudomonadati</taxon>
        <taxon>Bacteroidota</taxon>
        <taxon>Sphingobacteriia</taxon>
        <taxon>Sphingobacteriales</taxon>
        <taxon>Sphingobacteriaceae</taxon>
        <taxon>Arcticibacter</taxon>
    </lineage>
</organism>
<dbReference type="RefSeq" id="WP_141813384.1">
    <property type="nucleotide sequence ID" value="NZ_VFPL01000001.1"/>
</dbReference>
<protein>
    <recommendedName>
        <fullName evidence="1">Type IX secretion system protein PorV domain-containing protein</fullName>
    </recommendedName>
</protein>
<name>A0A5M9GHC7_9SPHI</name>
<proteinExistence type="predicted"/>
<dbReference type="Gene3D" id="2.40.160.60">
    <property type="entry name" value="Outer membrane protein transport protein (OMPP1/FadL/TodX)"/>
    <property type="match status" value="1"/>
</dbReference>
<dbReference type="InterPro" id="IPR045741">
    <property type="entry name" value="PorV"/>
</dbReference>
<dbReference type="AlphaFoldDB" id="A0A5M9GHC7"/>
<sequence>MSAQSLNNTQLDGSRQNSLQTAVPFLRITPHSRSGGMGNAGVAVEGDANASAINVASLAFLPFNTGGVAVSYSPWLKELASDMSLSYLSGYYRLDERNTITVV</sequence>
<evidence type="ECO:0000313" key="3">
    <source>
        <dbReference type="Proteomes" id="UP000322918"/>
    </source>
</evidence>
<reference evidence="2 3" key="1">
    <citation type="submission" date="2019-09" db="EMBL/GenBank/DDBJ databases">
        <title>Pararcticibacter amylolyticus gen. nov., sp. nov., isolated from a rottenly hemp rope, and reclassification of Pedobacter tournemirensis as Pararcticibacter tournemirensis comb. nov.</title>
        <authorList>
            <person name="Cai Y."/>
        </authorList>
    </citation>
    <scope>NUCLEOTIDE SEQUENCE [LARGE SCALE GENOMIC DNA]</scope>
    <source>
        <strain evidence="2 3">TF5-37.2-LB10</strain>
    </source>
</reference>
<evidence type="ECO:0000259" key="1">
    <source>
        <dbReference type="Pfam" id="PF19572"/>
    </source>
</evidence>
<evidence type="ECO:0000313" key="2">
    <source>
        <dbReference type="EMBL" id="KAA8474033.1"/>
    </source>
</evidence>
<feature type="domain" description="Type IX secretion system protein PorV" evidence="1">
    <location>
        <begin position="15"/>
        <end position="101"/>
    </location>
</feature>
<comment type="caution">
    <text evidence="2">The sequence shown here is derived from an EMBL/GenBank/DDBJ whole genome shotgun (WGS) entry which is preliminary data.</text>
</comment>
<gene>
    <name evidence="2" type="ORF">F1649_22435</name>
</gene>
<dbReference type="OrthoDB" id="9758448at2"/>